<evidence type="ECO:0000256" key="1">
    <source>
        <dbReference type="SAM" id="SignalP"/>
    </source>
</evidence>
<organism evidence="2 3">
    <name type="scientific">Rhizobium sullae</name>
    <name type="common">Rhizobium hedysari</name>
    <dbReference type="NCBI Taxonomy" id="50338"/>
    <lineage>
        <taxon>Bacteria</taxon>
        <taxon>Pseudomonadati</taxon>
        <taxon>Pseudomonadota</taxon>
        <taxon>Alphaproteobacteria</taxon>
        <taxon>Hyphomicrobiales</taxon>
        <taxon>Rhizobiaceae</taxon>
        <taxon>Rhizobium/Agrobacterium group</taxon>
        <taxon>Rhizobium</taxon>
    </lineage>
</organism>
<name>A0A4R3QB32_RHISU</name>
<reference evidence="2 3" key="1">
    <citation type="submission" date="2019-03" db="EMBL/GenBank/DDBJ databases">
        <title>Genomic Encyclopedia of Type Strains, Phase IV (KMG-V): Genome sequencing to study the core and pangenomes of soil and plant-associated prokaryotes.</title>
        <authorList>
            <person name="Whitman W."/>
        </authorList>
    </citation>
    <scope>NUCLEOTIDE SEQUENCE [LARGE SCALE GENOMIC DNA]</scope>
    <source>
        <strain evidence="2 3">Hc14</strain>
    </source>
</reference>
<proteinExistence type="predicted"/>
<dbReference type="AlphaFoldDB" id="A0A4R3QB32"/>
<sequence>MRLLINVFVATMMLLGSLASPCIAAPVDRARADQVIVGVPSTSDGHHRGDGRSVSGMHCQQDGIVAQAPDLLYSQPDAVAFGVIAAIAFAGVLEPVERRPPIASV</sequence>
<keyword evidence="1" id="KW-0732">Signal</keyword>
<gene>
    <name evidence="2" type="ORF">EV132_107146</name>
</gene>
<dbReference type="EMBL" id="SMBH01000007">
    <property type="protein sequence ID" value="TCU15246.1"/>
    <property type="molecule type" value="Genomic_DNA"/>
</dbReference>
<protein>
    <recommendedName>
        <fullName evidence="4">Secreted protein</fullName>
    </recommendedName>
</protein>
<dbReference type="RefSeq" id="WP_132563279.1">
    <property type="nucleotide sequence ID" value="NZ_SMBH01000007.1"/>
</dbReference>
<comment type="caution">
    <text evidence="2">The sequence shown here is derived from an EMBL/GenBank/DDBJ whole genome shotgun (WGS) entry which is preliminary data.</text>
</comment>
<accession>A0A4R3QB32</accession>
<evidence type="ECO:0008006" key="4">
    <source>
        <dbReference type="Google" id="ProtNLM"/>
    </source>
</evidence>
<feature type="chain" id="PRO_5021022876" description="Secreted protein" evidence="1">
    <location>
        <begin position="25"/>
        <end position="105"/>
    </location>
</feature>
<evidence type="ECO:0000313" key="2">
    <source>
        <dbReference type="EMBL" id="TCU15246.1"/>
    </source>
</evidence>
<dbReference type="Proteomes" id="UP000294576">
    <property type="component" value="Unassembled WGS sequence"/>
</dbReference>
<evidence type="ECO:0000313" key="3">
    <source>
        <dbReference type="Proteomes" id="UP000294576"/>
    </source>
</evidence>
<feature type="signal peptide" evidence="1">
    <location>
        <begin position="1"/>
        <end position="24"/>
    </location>
</feature>